<comment type="caution">
    <text evidence="2">The sequence shown here is derived from an EMBL/GenBank/DDBJ whole genome shotgun (WGS) entry which is preliminary data.</text>
</comment>
<organism evidence="2 3">
    <name type="scientific">Candidatus Scatomorpha pullistercoris</name>
    <dbReference type="NCBI Taxonomy" id="2840929"/>
    <lineage>
        <taxon>Bacteria</taxon>
        <taxon>Bacillati</taxon>
        <taxon>Bacillota</taxon>
        <taxon>Clostridia</taxon>
        <taxon>Eubacteriales</taxon>
        <taxon>Candidatus Scatomorpha</taxon>
    </lineage>
</organism>
<dbReference type="Proteomes" id="UP000886876">
    <property type="component" value="Unassembled WGS sequence"/>
</dbReference>
<evidence type="ECO:0000256" key="1">
    <source>
        <dbReference type="SAM" id="Phobius"/>
    </source>
</evidence>
<reference evidence="2" key="1">
    <citation type="submission" date="2020-10" db="EMBL/GenBank/DDBJ databases">
        <authorList>
            <person name="Gilroy R."/>
        </authorList>
    </citation>
    <scope>NUCLEOTIDE SEQUENCE</scope>
    <source>
        <strain evidence="2">ChiHecec3B27-6122</strain>
    </source>
</reference>
<keyword evidence="1" id="KW-0472">Membrane</keyword>
<keyword evidence="1" id="KW-0812">Transmembrane</keyword>
<dbReference type="AlphaFoldDB" id="A0A9D1G592"/>
<evidence type="ECO:0000313" key="2">
    <source>
        <dbReference type="EMBL" id="HIS97575.1"/>
    </source>
</evidence>
<feature type="transmembrane region" description="Helical" evidence="1">
    <location>
        <begin position="26"/>
        <end position="48"/>
    </location>
</feature>
<gene>
    <name evidence="2" type="ORF">IAD42_06335</name>
</gene>
<dbReference type="EMBL" id="DVJS01000158">
    <property type="protein sequence ID" value="HIS97575.1"/>
    <property type="molecule type" value="Genomic_DNA"/>
</dbReference>
<keyword evidence="1" id="KW-1133">Transmembrane helix</keyword>
<name>A0A9D1G592_9FIRM</name>
<protein>
    <submittedName>
        <fullName evidence="2">Uncharacterized protein</fullName>
    </submittedName>
</protein>
<accession>A0A9D1G592</accession>
<proteinExistence type="predicted"/>
<sequence length="401" mass="43645">MKRNSVPNDRPPVRKIINIELPEGRLGLRIALVIVLIVLAVASFALGINSLVSTDAGLTEITALSGEMNAGSSFTFYYYLGYGGADATDEKRELRNVYTEAATDALELFCADIETEETGGLYRLSRSPNETLNVDEALYSALEQLEASDTRYHYLAPLYEQYYALCSSMGDEEAAQYDPRLDAAQGEFFAEAAAFAADETAVDIELLGDGKVRLRVSDEYLAFAQENGIVSFLDLGWMENAFIADYLAETLEAAGYTRGALISDDGFMRCLDEETGSEYSFNFTHREGGEVTVLSTLRFSGRVSIACLRDYPAEGSDGAGYYLYENGTLRSPFLDTSDGLDRSSTPELCGYSFDEGCAALALKLAPIFIADTLNTEALVTLENEGITVYYAKDGALCSTAA</sequence>
<reference evidence="2" key="2">
    <citation type="journal article" date="2021" name="PeerJ">
        <title>Extensive microbial diversity within the chicken gut microbiome revealed by metagenomics and culture.</title>
        <authorList>
            <person name="Gilroy R."/>
            <person name="Ravi A."/>
            <person name="Getino M."/>
            <person name="Pursley I."/>
            <person name="Horton D.L."/>
            <person name="Alikhan N.F."/>
            <person name="Baker D."/>
            <person name="Gharbi K."/>
            <person name="Hall N."/>
            <person name="Watson M."/>
            <person name="Adriaenssens E.M."/>
            <person name="Foster-Nyarko E."/>
            <person name="Jarju S."/>
            <person name="Secka A."/>
            <person name="Antonio M."/>
            <person name="Oren A."/>
            <person name="Chaudhuri R.R."/>
            <person name="La Ragione R."/>
            <person name="Hildebrand F."/>
            <person name="Pallen M.J."/>
        </authorList>
    </citation>
    <scope>NUCLEOTIDE SEQUENCE</scope>
    <source>
        <strain evidence="2">ChiHecec3B27-6122</strain>
    </source>
</reference>
<evidence type="ECO:0000313" key="3">
    <source>
        <dbReference type="Proteomes" id="UP000886876"/>
    </source>
</evidence>